<accession>A0A6A4KKA6</accession>
<dbReference type="InterPro" id="IPR028994">
    <property type="entry name" value="Integrin_alpha_N"/>
</dbReference>
<dbReference type="PANTHER" id="PTHR15435">
    <property type="entry name" value="KICSTOR COMPLEX PROTEIN KAPTIN"/>
    <property type="match status" value="1"/>
</dbReference>
<dbReference type="GO" id="GO:0051015">
    <property type="term" value="F:actin filament binding"/>
    <property type="evidence" value="ECO:0007669"/>
    <property type="project" value="TreeGrafter"/>
</dbReference>
<dbReference type="GO" id="GO:0007015">
    <property type="term" value="P:actin filament organization"/>
    <property type="evidence" value="ECO:0007669"/>
    <property type="project" value="InterPro"/>
</dbReference>
<proteinExistence type="predicted"/>
<comment type="caution">
    <text evidence="1">The sequence shown here is derived from an EMBL/GenBank/DDBJ whole genome shotgun (WGS) entry which is preliminary data.</text>
</comment>
<sequence>MQQKLLWFHVTYLRVQPLLLELFLRKMNSFQDAHYYNLPSQGNVYTYVNLSLTNGTNKVLFGILKRKVFCCEFTNDGGGGLIPVVKEVPFTYIPAGAEIISMDAFNRSSNRDNFIIGISIIKVTSEQSAETYLNVYTEQDIDENASLNLESIAQNCLMLELAFTPYQLYHTYVINQDNSKEVVWLLSGSDVKVHLFREDPQNHAYCETEIEEIFPEFNAIPSIILWMDIKHTPDLKRRLTAYGCECGVSKIMVVDSFTGDTLQEFTEYYDAPVTRVGLFSFSKVVETQNLDMLSGRGWSKLEVTERKKINEWTPWHLLVVNALRVSAVFMDVVENGLKKKLLLPDSDKFDAAITSCIADIDMDGKPEILLGTFSQMTLVYKYDGKWRLSGSRKFSHAVHSIGYTDLSGDGAKELIVATMSGIHILQHNPLMNEAFSNNLSTAVWYLKLLQLLKPLMISLSSVFS</sequence>
<dbReference type="GO" id="GO:0030027">
    <property type="term" value="C:lamellipodium"/>
    <property type="evidence" value="ECO:0007669"/>
    <property type="project" value="TreeGrafter"/>
</dbReference>
<evidence type="ECO:0000313" key="2">
    <source>
        <dbReference type="Proteomes" id="UP000466442"/>
    </source>
</evidence>
<dbReference type="Proteomes" id="UP000466442">
    <property type="component" value="Linkage Group LG1"/>
</dbReference>
<dbReference type="OrthoDB" id="10267127at2759"/>
<gene>
    <name evidence="1" type="ORF">GE061_000342</name>
</gene>
<dbReference type="GO" id="GO:1904262">
    <property type="term" value="P:negative regulation of TORC1 signaling"/>
    <property type="evidence" value="ECO:0007669"/>
    <property type="project" value="TreeGrafter"/>
</dbReference>
<reference evidence="1" key="1">
    <citation type="journal article" date="2021" name="Mol. Ecol. Resour.">
        <title>Apolygus lucorum genome provides insights into omnivorousness and mesophyll feeding.</title>
        <authorList>
            <person name="Liu Y."/>
            <person name="Liu H."/>
            <person name="Wang H."/>
            <person name="Huang T."/>
            <person name="Liu B."/>
            <person name="Yang B."/>
            <person name="Yin L."/>
            <person name="Li B."/>
            <person name="Zhang Y."/>
            <person name="Zhang S."/>
            <person name="Jiang F."/>
            <person name="Zhang X."/>
            <person name="Ren Y."/>
            <person name="Wang B."/>
            <person name="Wang S."/>
            <person name="Lu Y."/>
            <person name="Wu K."/>
            <person name="Fan W."/>
            <person name="Wang G."/>
        </authorList>
    </citation>
    <scope>NUCLEOTIDE SEQUENCE</scope>
    <source>
        <strain evidence="1">12Hb</strain>
    </source>
</reference>
<dbReference type="InterPro" id="IPR029982">
    <property type="entry name" value="Kptn"/>
</dbReference>
<dbReference type="EMBL" id="WIXP02000001">
    <property type="protein sequence ID" value="KAF6216005.1"/>
    <property type="molecule type" value="Genomic_DNA"/>
</dbReference>
<keyword evidence="2" id="KW-1185">Reference proteome</keyword>
<protein>
    <submittedName>
        <fullName evidence="1">Uncharacterized protein</fullName>
    </submittedName>
</protein>
<organism evidence="1 2">
    <name type="scientific">Apolygus lucorum</name>
    <name type="common">Small green plant bug</name>
    <name type="synonym">Lygocoris lucorum</name>
    <dbReference type="NCBI Taxonomy" id="248454"/>
    <lineage>
        <taxon>Eukaryota</taxon>
        <taxon>Metazoa</taxon>
        <taxon>Ecdysozoa</taxon>
        <taxon>Arthropoda</taxon>
        <taxon>Hexapoda</taxon>
        <taxon>Insecta</taxon>
        <taxon>Pterygota</taxon>
        <taxon>Neoptera</taxon>
        <taxon>Paraneoptera</taxon>
        <taxon>Hemiptera</taxon>
        <taxon>Heteroptera</taxon>
        <taxon>Panheteroptera</taxon>
        <taxon>Cimicomorpha</taxon>
        <taxon>Miridae</taxon>
        <taxon>Mirini</taxon>
        <taxon>Apolygus</taxon>
    </lineage>
</organism>
<dbReference type="PANTHER" id="PTHR15435:SF2">
    <property type="entry name" value="KICSTOR COMPLEX PROTEIN KAPTIN"/>
    <property type="match status" value="1"/>
</dbReference>
<name>A0A6A4KKA6_APOLU</name>
<dbReference type="GO" id="GO:0015629">
    <property type="term" value="C:actin cytoskeleton"/>
    <property type="evidence" value="ECO:0007669"/>
    <property type="project" value="InterPro"/>
</dbReference>
<dbReference type="GO" id="GO:0034198">
    <property type="term" value="P:cellular response to amino acid starvation"/>
    <property type="evidence" value="ECO:0007669"/>
    <property type="project" value="TreeGrafter"/>
</dbReference>
<dbReference type="SUPFAM" id="SSF69318">
    <property type="entry name" value="Integrin alpha N-terminal domain"/>
    <property type="match status" value="1"/>
</dbReference>
<dbReference type="AlphaFoldDB" id="A0A6A4KKA6"/>
<evidence type="ECO:0000313" key="1">
    <source>
        <dbReference type="EMBL" id="KAF6216005.1"/>
    </source>
</evidence>